<protein>
    <submittedName>
        <fullName evidence="2">Transposase</fullName>
    </submittedName>
</protein>
<keyword evidence="3" id="KW-1185">Reference proteome</keyword>
<dbReference type="EMBL" id="CABVGP010000001">
    <property type="protein sequence ID" value="VVJ18341.1"/>
    <property type="molecule type" value="Genomic_DNA"/>
</dbReference>
<evidence type="ECO:0000313" key="2">
    <source>
        <dbReference type="EMBL" id="VVJ18341.1"/>
    </source>
</evidence>
<gene>
    <name evidence="2" type="ORF">AA23TX_03362</name>
</gene>
<accession>A0A6I8LMU7</accession>
<dbReference type="Proteomes" id="UP000399805">
    <property type="component" value="Unassembled WGS sequence"/>
</dbReference>
<name>A0A6I8LMU7_9PSEU</name>
<evidence type="ECO:0000313" key="3">
    <source>
        <dbReference type="Proteomes" id="UP000399805"/>
    </source>
</evidence>
<feature type="region of interest" description="Disordered" evidence="1">
    <location>
        <begin position="1"/>
        <end position="27"/>
    </location>
</feature>
<reference evidence="2 3" key="1">
    <citation type="submission" date="2019-09" db="EMBL/GenBank/DDBJ databases">
        <authorList>
            <person name="Leyn A S."/>
        </authorList>
    </citation>
    <scope>NUCLEOTIDE SEQUENCE [LARGE SCALE GENOMIC DNA]</scope>
    <source>
        <strain evidence="2">AA231_1</strain>
    </source>
</reference>
<sequence>MEVHLMTDMMSGVENAEDSKPETGVDGLDDLDEQLVAQLVSRAKAGGLALTGEGGVLAQLTKRLLEWALEG</sequence>
<proteinExistence type="predicted"/>
<evidence type="ECO:0000256" key="1">
    <source>
        <dbReference type="SAM" id="MobiDB-lite"/>
    </source>
</evidence>
<dbReference type="AlphaFoldDB" id="A0A6I8LMU7"/>
<organism evidence="2 3">
    <name type="scientific">Amycolatopsis camponoti</name>
    <dbReference type="NCBI Taxonomy" id="2606593"/>
    <lineage>
        <taxon>Bacteria</taxon>
        <taxon>Bacillati</taxon>
        <taxon>Actinomycetota</taxon>
        <taxon>Actinomycetes</taxon>
        <taxon>Pseudonocardiales</taxon>
        <taxon>Pseudonocardiaceae</taxon>
        <taxon>Amycolatopsis</taxon>
    </lineage>
</organism>